<evidence type="ECO:0000256" key="3">
    <source>
        <dbReference type="ARBA" id="ARBA00023163"/>
    </source>
</evidence>
<dbReference type="PANTHER" id="PTHR47894">
    <property type="entry name" value="HTH-TYPE TRANSCRIPTIONAL REGULATOR GADX"/>
    <property type="match status" value="1"/>
</dbReference>
<dbReference type="InterPro" id="IPR032687">
    <property type="entry name" value="AraC-type_N"/>
</dbReference>
<evidence type="ECO:0000313" key="6">
    <source>
        <dbReference type="Proteomes" id="UP000484015"/>
    </source>
</evidence>
<organism evidence="5 6">
    <name type="scientific">Pseudoduganella ginsengisoli</name>
    <dbReference type="NCBI Taxonomy" id="1462440"/>
    <lineage>
        <taxon>Bacteria</taxon>
        <taxon>Pseudomonadati</taxon>
        <taxon>Pseudomonadota</taxon>
        <taxon>Betaproteobacteria</taxon>
        <taxon>Burkholderiales</taxon>
        <taxon>Oxalobacteraceae</taxon>
        <taxon>Telluria group</taxon>
        <taxon>Pseudoduganella</taxon>
    </lineage>
</organism>
<keyword evidence="6" id="KW-1185">Reference proteome</keyword>
<dbReference type="InterPro" id="IPR009057">
    <property type="entry name" value="Homeodomain-like_sf"/>
</dbReference>
<comment type="caution">
    <text evidence="5">The sequence shown here is derived from an EMBL/GenBank/DDBJ whole genome shotgun (WGS) entry which is preliminary data.</text>
</comment>
<evidence type="ECO:0000256" key="1">
    <source>
        <dbReference type="ARBA" id="ARBA00023015"/>
    </source>
</evidence>
<dbReference type="Pfam" id="PF12625">
    <property type="entry name" value="Arabinose_bd"/>
    <property type="match status" value="1"/>
</dbReference>
<feature type="domain" description="HTH araC/xylS-type" evidence="4">
    <location>
        <begin position="272"/>
        <end position="369"/>
    </location>
</feature>
<dbReference type="PROSITE" id="PS01124">
    <property type="entry name" value="HTH_ARAC_FAMILY_2"/>
    <property type="match status" value="1"/>
</dbReference>
<accession>A0A6L6Q6V0</accession>
<keyword evidence="3" id="KW-0804">Transcription</keyword>
<dbReference type="GO" id="GO:0003700">
    <property type="term" value="F:DNA-binding transcription factor activity"/>
    <property type="evidence" value="ECO:0007669"/>
    <property type="project" value="InterPro"/>
</dbReference>
<protein>
    <submittedName>
        <fullName evidence="5">Helix-turn-helix domain-containing protein</fullName>
    </submittedName>
</protein>
<keyword evidence="2" id="KW-0238">DNA-binding</keyword>
<keyword evidence="1" id="KW-0805">Transcription regulation</keyword>
<proteinExistence type="predicted"/>
<dbReference type="InterPro" id="IPR018060">
    <property type="entry name" value="HTH_AraC"/>
</dbReference>
<dbReference type="SUPFAM" id="SSF46689">
    <property type="entry name" value="Homeodomain-like"/>
    <property type="match status" value="1"/>
</dbReference>
<evidence type="ECO:0000256" key="2">
    <source>
        <dbReference type="ARBA" id="ARBA00023125"/>
    </source>
</evidence>
<evidence type="ECO:0000313" key="5">
    <source>
        <dbReference type="EMBL" id="MTW05325.1"/>
    </source>
</evidence>
<dbReference type="Proteomes" id="UP000484015">
    <property type="component" value="Unassembled WGS sequence"/>
</dbReference>
<dbReference type="GO" id="GO:0000976">
    <property type="term" value="F:transcription cis-regulatory region binding"/>
    <property type="evidence" value="ECO:0007669"/>
    <property type="project" value="TreeGrafter"/>
</dbReference>
<sequence length="370" mass="41190">MARHIKLMAFRLIVGVHCSVIHPIASLGMPHQTTLIPSAEPLLQFTFVRGMLAALQEKGQNIAPYLERAGIAADALEQSNHPGVTTGQFIALFYAIALDLQDEGLGMFSRPFKQGSFGLVARVGMWAPDLRTALKRMAAAVNLLQDDLQFTLQESRHEAGLQMHWLRSDRPPQPFLLHTLVRVFWRLAAWLIGGSLRVRHFDFAIAAPDDADGYAVAFPAERRYGQAETGFWFDLAQVQTPVLHDEMALRAFLSDSFGQIIAPPRVLGQVSQEARNALLRAYPEWPDVHAVARQLHRSRATLQRQLAAEGTNLQRIKDHLRRDLAISRLSTSDAGLAAIAADLGFSDSGAFQRAFKQWTGKPCGEYRRAR</sequence>
<dbReference type="AlphaFoldDB" id="A0A6L6Q6V0"/>
<dbReference type="SMART" id="SM00342">
    <property type="entry name" value="HTH_ARAC"/>
    <property type="match status" value="1"/>
</dbReference>
<dbReference type="Pfam" id="PF12833">
    <property type="entry name" value="HTH_18"/>
    <property type="match status" value="1"/>
</dbReference>
<name>A0A6L6Q6V0_9BURK</name>
<reference evidence="5 6" key="1">
    <citation type="submission" date="2019-11" db="EMBL/GenBank/DDBJ databases">
        <title>Type strains purchased from KCTC, JCM and DSMZ.</title>
        <authorList>
            <person name="Lu H."/>
        </authorList>
    </citation>
    <scope>NUCLEOTIDE SEQUENCE [LARGE SCALE GENOMIC DNA]</scope>
    <source>
        <strain evidence="5 6">KCTC 42409</strain>
    </source>
</reference>
<dbReference type="GO" id="GO:0005829">
    <property type="term" value="C:cytosol"/>
    <property type="evidence" value="ECO:0007669"/>
    <property type="project" value="TreeGrafter"/>
</dbReference>
<dbReference type="OrthoDB" id="6506763at2"/>
<evidence type="ECO:0000259" key="4">
    <source>
        <dbReference type="PROSITE" id="PS01124"/>
    </source>
</evidence>
<dbReference type="EMBL" id="WNLA01000023">
    <property type="protein sequence ID" value="MTW05325.1"/>
    <property type="molecule type" value="Genomic_DNA"/>
</dbReference>
<dbReference type="PANTHER" id="PTHR47894:SF1">
    <property type="entry name" value="HTH-TYPE TRANSCRIPTIONAL REGULATOR VQSM"/>
    <property type="match status" value="1"/>
</dbReference>
<dbReference type="Gene3D" id="1.10.10.60">
    <property type="entry name" value="Homeodomain-like"/>
    <property type="match status" value="1"/>
</dbReference>
<gene>
    <name evidence="5" type="ORF">GM668_24910</name>
</gene>